<feature type="region of interest" description="Disordered" evidence="1">
    <location>
        <begin position="1"/>
        <end position="46"/>
    </location>
</feature>
<name>A0A7S3QBJ4_9STRA</name>
<accession>A0A7S3QBJ4</accession>
<dbReference type="EMBL" id="HBIO01021660">
    <property type="protein sequence ID" value="CAE0471841.1"/>
    <property type="molecule type" value="Transcribed_RNA"/>
</dbReference>
<protein>
    <submittedName>
        <fullName evidence="2">Uncharacterized protein</fullName>
    </submittedName>
</protein>
<proteinExistence type="predicted"/>
<organism evidence="2">
    <name type="scientific">Chaetoceros debilis</name>
    <dbReference type="NCBI Taxonomy" id="122233"/>
    <lineage>
        <taxon>Eukaryota</taxon>
        <taxon>Sar</taxon>
        <taxon>Stramenopiles</taxon>
        <taxon>Ochrophyta</taxon>
        <taxon>Bacillariophyta</taxon>
        <taxon>Coscinodiscophyceae</taxon>
        <taxon>Chaetocerotophycidae</taxon>
        <taxon>Chaetocerotales</taxon>
        <taxon>Chaetocerotaceae</taxon>
        <taxon>Chaetoceros</taxon>
    </lineage>
</organism>
<evidence type="ECO:0000313" key="2">
    <source>
        <dbReference type="EMBL" id="CAE0471841.1"/>
    </source>
</evidence>
<gene>
    <name evidence="2" type="ORF">CDEB00056_LOCUS16694</name>
</gene>
<dbReference type="AlphaFoldDB" id="A0A7S3QBJ4"/>
<evidence type="ECO:0000256" key="1">
    <source>
        <dbReference type="SAM" id="MobiDB-lite"/>
    </source>
</evidence>
<reference evidence="2" key="1">
    <citation type="submission" date="2021-01" db="EMBL/GenBank/DDBJ databases">
        <authorList>
            <person name="Corre E."/>
            <person name="Pelletier E."/>
            <person name="Niang G."/>
            <person name="Scheremetjew M."/>
            <person name="Finn R."/>
            <person name="Kale V."/>
            <person name="Holt S."/>
            <person name="Cochrane G."/>
            <person name="Meng A."/>
            <person name="Brown T."/>
            <person name="Cohen L."/>
        </authorList>
    </citation>
    <scope>NUCLEOTIDE SEQUENCE</scope>
    <source>
        <strain evidence="2">MM31A-1</strain>
    </source>
</reference>
<sequence length="338" mass="38510">MNKRATKSKQTAKSAKPCMPNRKQPKRVQKSVTVSPNKTEYPFTEDDGTHDIIHLTAKKSFRLPKPSATSTTGKMYPNQYTLREVVLHLHPYHGKGSVKLFKYLRSSKRVSFGRTKYETLAEKYRSKKELPDPESMCATYGRPSVMNLNEASGISKGTVERINESDDAMIDVQNLIMKKRKHIHTDKSNFSHRSTVSRWAQASIMLDETVDAVPHDSLRLQSESRQVASHSLRTCMTQIVTTVRTQFVPGKWVDRPKDNMLKPGALEILILAEDYWGCEVRPIDPRYLINFDDTGRHHASESWTALAATQILLATKSVMSYLVGRVVKMRMMVCRPQN</sequence>